<dbReference type="Pfam" id="PF00743">
    <property type="entry name" value="FMO-like"/>
    <property type="match status" value="1"/>
</dbReference>
<name>A0A3L6T725_PANMI</name>
<dbReference type="AlphaFoldDB" id="A0A3L6T725"/>
<organism evidence="6 7">
    <name type="scientific">Panicum miliaceum</name>
    <name type="common">Proso millet</name>
    <name type="synonym">Broomcorn millet</name>
    <dbReference type="NCBI Taxonomy" id="4540"/>
    <lineage>
        <taxon>Eukaryota</taxon>
        <taxon>Viridiplantae</taxon>
        <taxon>Streptophyta</taxon>
        <taxon>Embryophyta</taxon>
        <taxon>Tracheophyta</taxon>
        <taxon>Spermatophyta</taxon>
        <taxon>Magnoliopsida</taxon>
        <taxon>Liliopsida</taxon>
        <taxon>Poales</taxon>
        <taxon>Poaceae</taxon>
        <taxon>PACMAD clade</taxon>
        <taxon>Panicoideae</taxon>
        <taxon>Panicodae</taxon>
        <taxon>Paniceae</taxon>
        <taxon>Panicinae</taxon>
        <taxon>Panicum</taxon>
        <taxon>Panicum sect. Panicum</taxon>
    </lineage>
</organism>
<dbReference type="GO" id="GO:0050660">
    <property type="term" value="F:flavin adenine dinucleotide binding"/>
    <property type="evidence" value="ECO:0007669"/>
    <property type="project" value="InterPro"/>
</dbReference>
<dbReference type="PANTHER" id="PTHR23023">
    <property type="entry name" value="DIMETHYLANILINE MONOOXYGENASE"/>
    <property type="match status" value="1"/>
</dbReference>
<gene>
    <name evidence="6" type="ORF">C2845_PM03G22430</name>
</gene>
<dbReference type="OrthoDB" id="66881at2759"/>
<evidence type="ECO:0000256" key="3">
    <source>
        <dbReference type="ARBA" id="ARBA00022827"/>
    </source>
</evidence>
<evidence type="ECO:0000313" key="6">
    <source>
        <dbReference type="EMBL" id="RLN34081.1"/>
    </source>
</evidence>
<keyword evidence="3 5" id="KW-0274">FAD</keyword>
<keyword evidence="2 5" id="KW-0285">Flavoprotein</keyword>
<sequence length="294" mass="32292">MASDRAPESKNVCVVGAGMSGLAAARELRREGHAVTVMEQSGDVGGQWAYDPRVDGGDPLGARAPVRVHGSLYASVRLLGPREAMGFSDFQFVAADVVVYCTGYVYSFPFLDTGGAVTVEDNRVGPLFEHTFPPALAPSLSFLGVPMRIFVPWFLEAQARWTARVLSGRTALPPEDDMLRAVREDYRAREMAGLPARYSHDIGLFKPSEIGRGFVRKYTDLPDMEDWKMELFLAAFGNMNDDRETFQDRDNYSESVREGFQRWLASAGAQYQAAIDAAGGGDAAHCRLHLTSEP</sequence>
<evidence type="ECO:0000256" key="1">
    <source>
        <dbReference type="ARBA" id="ARBA00009183"/>
    </source>
</evidence>
<accession>A0A3L6T725</accession>
<protein>
    <recommendedName>
        <fullName evidence="5">Flavin-containing monooxygenase</fullName>
        <ecNumber evidence="5">1.-.-.-</ecNumber>
    </recommendedName>
</protein>
<dbReference type="Pfam" id="PF13450">
    <property type="entry name" value="NAD_binding_8"/>
    <property type="match status" value="1"/>
</dbReference>
<keyword evidence="5" id="KW-0503">Monooxygenase</keyword>
<evidence type="ECO:0000256" key="5">
    <source>
        <dbReference type="RuleBase" id="RU361177"/>
    </source>
</evidence>
<dbReference type="InterPro" id="IPR020946">
    <property type="entry name" value="Flavin_mOase-like"/>
</dbReference>
<dbReference type="SUPFAM" id="SSF51905">
    <property type="entry name" value="FAD/NAD(P)-binding domain"/>
    <property type="match status" value="1"/>
</dbReference>
<comment type="cofactor">
    <cofactor evidence="5">
        <name>FAD</name>
        <dbReference type="ChEBI" id="CHEBI:57692"/>
    </cofactor>
</comment>
<proteinExistence type="inferred from homology"/>
<evidence type="ECO:0000256" key="4">
    <source>
        <dbReference type="ARBA" id="ARBA00023002"/>
    </source>
</evidence>
<dbReference type="EMBL" id="PQIB02000002">
    <property type="protein sequence ID" value="RLN34081.1"/>
    <property type="molecule type" value="Genomic_DNA"/>
</dbReference>
<comment type="similarity">
    <text evidence="1 5">Belongs to the FMO family.</text>
</comment>
<dbReference type="EC" id="1.-.-.-" evidence="5"/>
<dbReference type="InterPro" id="IPR050346">
    <property type="entry name" value="FMO-like"/>
</dbReference>
<keyword evidence="4 5" id="KW-0560">Oxidoreductase</keyword>
<dbReference type="Proteomes" id="UP000275267">
    <property type="component" value="Unassembled WGS sequence"/>
</dbReference>
<reference evidence="7" key="1">
    <citation type="journal article" date="2019" name="Nat. Commun.">
        <title>The genome of broomcorn millet.</title>
        <authorList>
            <person name="Zou C."/>
            <person name="Miki D."/>
            <person name="Li D."/>
            <person name="Tang Q."/>
            <person name="Xiao L."/>
            <person name="Rajput S."/>
            <person name="Deng P."/>
            <person name="Jia W."/>
            <person name="Huang R."/>
            <person name="Zhang M."/>
            <person name="Sun Y."/>
            <person name="Hu J."/>
            <person name="Fu X."/>
            <person name="Schnable P.S."/>
            <person name="Li F."/>
            <person name="Zhang H."/>
            <person name="Feng B."/>
            <person name="Zhu X."/>
            <person name="Liu R."/>
            <person name="Schnable J.C."/>
            <person name="Zhu J.-K."/>
            <person name="Zhang H."/>
        </authorList>
    </citation>
    <scope>NUCLEOTIDE SEQUENCE [LARGE SCALE GENOMIC DNA]</scope>
</reference>
<evidence type="ECO:0000256" key="2">
    <source>
        <dbReference type="ARBA" id="ARBA00022630"/>
    </source>
</evidence>
<dbReference type="GO" id="GO:0050661">
    <property type="term" value="F:NADP binding"/>
    <property type="evidence" value="ECO:0007669"/>
    <property type="project" value="InterPro"/>
</dbReference>
<keyword evidence="7" id="KW-1185">Reference proteome</keyword>
<comment type="caution">
    <text evidence="6">The sequence shown here is derived from an EMBL/GenBank/DDBJ whole genome shotgun (WGS) entry which is preliminary data.</text>
</comment>
<dbReference type="PRINTS" id="PR00419">
    <property type="entry name" value="ADXRDTASE"/>
</dbReference>
<dbReference type="GO" id="GO:0004499">
    <property type="term" value="F:N,N-dimethylaniline monooxygenase activity"/>
    <property type="evidence" value="ECO:0007669"/>
    <property type="project" value="InterPro"/>
</dbReference>
<evidence type="ECO:0000313" key="7">
    <source>
        <dbReference type="Proteomes" id="UP000275267"/>
    </source>
</evidence>
<dbReference type="Gene3D" id="3.50.50.60">
    <property type="entry name" value="FAD/NAD(P)-binding domain"/>
    <property type="match status" value="2"/>
</dbReference>
<dbReference type="InterPro" id="IPR036188">
    <property type="entry name" value="FAD/NAD-bd_sf"/>
</dbReference>
<dbReference type="STRING" id="4540.A0A3L6T725"/>